<dbReference type="WBParaSite" id="ALUE_0001904601-mRNA-1">
    <property type="protein sequence ID" value="ALUE_0001904601-mRNA-1"/>
    <property type="gene ID" value="ALUE_0001904601"/>
</dbReference>
<accession>A0A0M3IK08</accession>
<reference evidence="2" key="1">
    <citation type="submission" date="2017-02" db="UniProtKB">
        <authorList>
            <consortium name="WormBaseParasite"/>
        </authorList>
    </citation>
    <scope>IDENTIFICATION</scope>
</reference>
<organism evidence="1 2">
    <name type="scientific">Ascaris lumbricoides</name>
    <name type="common">Giant roundworm</name>
    <dbReference type="NCBI Taxonomy" id="6252"/>
    <lineage>
        <taxon>Eukaryota</taxon>
        <taxon>Metazoa</taxon>
        <taxon>Ecdysozoa</taxon>
        <taxon>Nematoda</taxon>
        <taxon>Chromadorea</taxon>
        <taxon>Rhabditida</taxon>
        <taxon>Spirurina</taxon>
        <taxon>Ascaridomorpha</taxon>
        <taxon>Ascaridoidea</taxon>
        <taxon>Ascarididae</taxon>
        <taxon>Ascaris</taxon>
    </lineage>
</organism>
<proteinExistence type="predicted"/>
<dbReference type="AlphaFoldDB" id="A0A0M3IK08"/>
<sequence length="95" mass="10113">MFYKWRAPSRNALLVLTQSGGSIGGRSKRERGRQIGGTERKDVVAHSGCIQFGGGTGGGTGAGGALIKEECTREGVYACVCLYMRVATASAQKWW</sequence>
<protein>
    <submittedName>
        <fullName evidence="2">Secreted protein</fullName>
    </submittedName>
</protein>
<name>A0A0M3IK08_ASCLU</name>
<keyword evidence="1" id="KW-1185">Reference proteome</keyword>
<dbReference type="Proteomes" id="UP000036681">
    <property type="component" value="Unplaced"/>
</dbReference>
<evidence type="ECO:0000313" key="1">
    <source>
        <dbReference type="Proteomes" id="UP000036681"/>
    </source>
</evidence>
<evidence type="ECO:0000313" key="2">
    <source>
        <dbReference type="WBParaSite" id="ALUE_0001904601-mRNA-1"/>
    </source>
</evidence>